<accession>A0A0C2JGX0</accession>
<proteinExistence type="predicted"/>
<evidence type="ECO:0000313" key="3">
    <source>
        <dbReference type="Proteomes" id="UP000031675"/>
    </source>
</evidence>
<evidence type="ECO:0000256" key="1">
    <source>
        <dbReference type="SAM" id="Phobius"/>
    </source>
</evidence>
<keyword evidence="3" id="KW-1185">Reference proteome</keyword>
<dbReference type="AlphaFoldDB" id="A0A0C2JGX0"/>
<comment type="caution">
    <text evidence="2">The sequence shown here is derived from an EMBL/GenBank/DDBJ whole genome shotgun (WGS) entry which is preliminary data.</text>
</comment>
<protein>
    <submittedName>
        <fullName evidence="2">Uncharacterized protein</fullName>
    </submittedName>
</protein>
<dbReference type="OrthoDB" id="3432138at2"/>
<dbReference type="EMBL" id="JROO01000003">
    <property type="protein sequence ID" value="KII00527.1"/>
    <property type="molecule type" value="Genomic_DNA"/>
</dbReference>
<dbReference type="Proteomes" id="UP000031675">
    <property type="component" value="Unassembled WGS sequence"/>
</dbReference>
<dbReference type="STRING" id="183763.LP52_01295"/>
<name>A0A0C2JGX0_9ACTN</name>
<sequence>MVCALLTLLCPLLFFVLGFPVLTLLINVPAIAFGIVALTRLHEPMEVERYIRYTWACILVYLALMVVILTAAIMVVLSFY</sequence>
<keyword evidence="1" id="KW-1133">Transmembrane helix</keyword>
<reference evidence="3" key="1">
    <citation type="journal article" date="2015" name="Chem. Biol.">
        <title>Structure, bioactivity, and resistance mechanism of streptomonomicin, an unusual lasso Peptide from an understudied halophilic actinomycete.</title>
        <authorList>
            <person name="Metelev M."/>
            <person name="Tietz J.I."/>
            <person name="Melby J.O."/>
            <person name="Blair P.M."/>
            <person name="Zhu L."/>
            <person name="Livnat I."/>
            <person name="Severinov K."/>
            <person name="Mitchell D.A."/>
        </authorList>
    </citation>
    <scope>NUCLEOTIDE SEQUENCE [LARGE SCALE GENOMIC DNA]</scope>
    <source>
        <strain evidence="3">YIM 90003</strain>
    </source>
</reference>
<keyword evidence="1" id="KW-0812">Transmembrane</keyword>
<gene>
    <name evidence="2" type="ORF">LP52_01295</name>
</gene>
<feature type="transmembrane region" description="Helical" evidence="1">
    <location>
        <begin position="12"/>
        <end position="38"/>
    </location>
</feature>
<feature type="transmembrane region" description="Helical" evidence="1">
    <location>
        <begin position="50"/>
        <end position="77"/>
    </location>
</feature>
<keyword evidence="1" id="KW-0472">Membrane</keyword>
<organism evidence="2 3">
    <name type="scientific">Streptomonospora alba</name>
    <dbReference type="NCBI Taxonomy" id="183763"/>
    <lineage>
        <taxon>Bacteria</taxon>
        <taxon>Bacillati</taxon>
        <taxon>Actinomycetota</taxon>
        <taxon>Actinomycetes</taxon>
        <taxon>Streptosporangiales</taxon>
        <taxon>Nocardiopsidaceae</taxon>
        <taxon>Streptomonospora</taxon>
    </lineage>
</organism>
<evidence type="ECO:0000313" key="2">
    <source>
        <dbReference type="EMBL" id="KII00527.1"/>
    </source>
</evidence>